<reference evidence="1" key="1">
    <citation type="journal article" date="2019" name="bioRxiv">
        <title>The Genome of the Zebra Mussel, Dreissena polymorpha: A Resource for Invasive Species Research.</title>
        <authorList>
            <person name="McCartney M.A."/>
            <person name="Auch B."/>
            <person name="Kono T."/>
            <person name="Mallez S."/>
            <person name="Zhang Y."/>
            <person name="Obille A."/>
            <person name="Becker A."/>
            <person name="Abrahante J.E."/>
            <person name="Garbe J."/>
            <person name="Badalamenti J.P."/>
            <person name="Herman A."/>
            <person name="Mangelson H."/>
            <person name="Liachko I."/>
            <person name="Sullivan S."/>
            <person name="Sone E.D."/>
            <person name="Koren S."/>
            <person name="Silverstein K.A.T."/>
            <person name="Beckman K.B."/>
            <person name="Gohl D.M."/>
        </authorList>
    </citation>
    <scope>NUCLEOTIDE SEQUENCE</scope>
    <source>
        <strain evidence="1">Duluth1</strain>
        <tissue evidence="1">Whole animal</tissue>
    </source>
</reference>
<evidence type="ECO:0000313" key="1">
    <source>
        <dbReference type="EMBL" id="KAH3802724.1"/>
    </source>
</evidence>
<name>A0A9D4FSA7_DREPO</name>
<accession>A0A9D4FSA7</accession>
<dbReference type="AlphaFoldDB" id="A0A9D4FSA7"/>
<proteinExistence type="predicted"/>
<organism evidence="1 2">
    <name type="scientific">Dreissena polymorpha</name>
    <name type="common">Zebra mussel</name>
    <name type="synonym">Mytilus polymorpha</name>
    <dbReference type="NCBI Taxonomy" id="45954"/>
    <lineage>
        <taxon>Eukaryota</taxon>
        <taxon>Metazoa</taxon>
        <taxon>Spiralia</taxon>
        <taxon>Lophotrochozoa</taxon>
        <taxon>Mollusca</taxon>
        <taxon>Bivalvia</taxon>
        <taxon>Autobranchia</taxon>
        <taxon>Heteroconchia</taxon>
        <taxon>Euheterodonta</taxon>
        <taxon>Imparidentia</taxon>
        <taxon>Neoheterodontei</taxon>
        <taxon>Myida</taxon>
        <taxon>Dreissenoidea</taxon>
        <taxon>Dreissenidae</taxon>
        <taxon>Dreissena</taxon>
    </lineage>
</organism>
<protein>
    <recommendedName>
        <fullName evidence="3">HAT C-terminal dimerisation domain-containing protein</fullName>
    </recommendedName>
</protein>
<comment type="caution">
    <text evidence="1">The sequence shown here is derived from an EMBL/GenBank/DDBJ whole genome shotgun (WGS) entry which is preliminary data.</text>
</comment>
<evidence type="ECO:0008006" key="3">
    <source>
        <dbReference type="Google" id="ProtNLM"/>
    </source>
</evidence>
<gene>
    <name evidence="1" type="ORF">DPMN_156404</name>
</gene>
<dbReference type="Proteomes" id="UP000828390">
    <property type="component" value="Unassembled WGS sequence"/>
</dbReference>
<evidence type="ECO:0000313" key="2">
    <source>
        <dbReference type="Proteomes" id="UP000828390"/>
    </source>
</evidence>
<dbReference type="EMBL" id="JAIWYP010000007">
    <property type="protein sequence ID" value="KAH3802724.1"/>
    <property type="molecule type" value="Genomic_DNA"/>
</dbReference>
<sequence>MEKLFMKLEKDEAVKRAFPAIKPLYKLGLLIPQSTALVERGFSLMNNIATVDRTMLQGTLDSLMRISYYQ</sequence>
<keyword evidence="2" id="KW-1185">Reference proteome</keyword>
<reference evidence="1" key="2">
    <citation type="submission" date="2020-11" db="EMBL/GenBank/DDBJ databases">
        <authorList>
            <person name="McCartney M.A."/>
            <person name="Auch B."/>
            <person name="Kono T."/>
            <person name="Mallez S."/>
            <person name="Becker A."/>
            <person name="Gohl D.M."/>
            <person name="Silverstein K.A.T."/>
            <person name="Koren S."/>
            <person name="Bechman K.B."/>
            <person name="Herman A."/>
            <person name="Abrahante J.E."/>
            <person name="Garbe J."/>
        </authorList>
    </citation>
    <scope>NUCLEOTIDE SEQUENCE</scope>
    <source>
        <strain evidence="1">Duluth1</strain>
        <tissue evidence="1">Whole animal</tissue>
    </source>
</reference>